<keyword evidence="2" id="KW-0812">Transmembrane</keyword>
<sequence>MPGIFINYRRDDQAGFAGRLADVLENAFGVENVFRDVEDIHPGEDFVVAIQKQLSSVSVMLVMIGPAWLTVNNNGVRRLNETDDFVRREIQAALESGKPVLPVLVGGALMPEKADLPNEISALALRQAFVLSDASWDSDVARLVEFIRPLLPAQRRSQLRRVVAWGLATVIVLSMLLIPNLKETPRNPSPLPTSPSPEQTDSRLTGHWTARVRYGWGAEHDEIFELRLENGEMHGTASFLSLARIIEQGQLRGNQLSFVTHSQEVMNASAPREQTHRYRGQLKSGELHLVLETTGGLSTHSPVEFTARRTLE</sequence>
<reference evidence="4 5" key="1">
    <citation type="submission" date="2016-06" db="EMBL/GenBank/DDBJ databases">
        <authorList>
            <person name="Kjaerup R.B."/>
            <person name="Dalgaard T.S."/>
            <person name="Juul-Madsen H.R."/>
        </authorList>
    </citation>
    <scope>NUCLEOTIDE SEQUENCE [LARGE SCALE GENOMIC DNA]</scope>
    <source>
        <strain evidence="4">2</strain>
    </source>
</reference>
<evidence type="ECO:0000256" key="1">
    <source>
        <dbReference type="SAM" id="MobiDB-lite"/>
    </source>
</evidence>
<evidence type="ECO:0000259" key="3">
    <source>
        <dbReference type="PROSITE" id="PS50104"/>
    </source>
</evidence>
<dbReference type="Gene3D" id="3.40.50.10140">
    <property type="entry name" value="Toll/interleukin-1 receptor homology (TIR) domain"/>
    <property type="match status" value="1"/>
</dbReference>
<feature type="domain" description="TIR" evidence="3">
    <location>
        <begin position="1"/>
        <end position="154"/>
    </location>
</feature>
<accession>A0A1A8XVL6</accession>
<dbReference type="Proteomes" id="UP000199600">
    <property type="component" value="Unassembled WGS sequence"/>
</dbReference>
<evidence type="ECO:0000313" key="5">
    <source>
        <dbReference type="Proteomes" id="UP000199600"/>
    </source>
</evidence>
<dbReference type="SUPFAM" id="SSF52200">
    <property type="entry name" value="Toll/Interleukin receptor TIR domain"/>
    <property type="match status" value="1"/>
</dbReference>
<feature type="region of interest" description="Disordered" evidence="1">
    <location>
        <begin position="183"/>
        <end position="204"/>
    </location>
</feature>
<dbReference type="PROSITE" id="PS50104">
    <property type="entry name" value="TIR"/>
    <property type="match status" value="1"/>
</dbReference>
<proteinExistence type="predicted"/>
<dbReference type="InterPro" id="IPR000157">
    <property type="entry name" value="TIR_dom"/>
</dbReference>
<dbReference type="AlphaFoldDB" id="A0A1A8XVL6"/>
<dbReference type="InterPro" id="IPR035897">
    <property type="entry name" value="Toll_tir_struct_dom_sf"/>
</dbReference>
<evidence type="ECO:0000313" key="4">
    <source>
        <dbReference type="EMBL" id="SBT09059.1"/>
    </source>
</evidence>
<feature type="transmembrane region" description="Helical" evidence="2">
    <location>
        <begin position="162"/>
        <end position="181"/>
    </location>
</feature>
<gene>
    <name evidence="4" type="ORF">PROAA_3020003</name>
</gene>
<keyword evidence="5" id="KW-1185">Reference proteome</keyword>
<dbReference type="EMBL" id="FLQY01000227">
    <property type="protein sequence ID" value="SBT09059.1"/>
    <property type="molecule type" value="Genomic_DNA"/>
</dbReference>
<dbReference type="GO" id="GO:0007165">
    <property type="term" value="P:signal transduction"/>
    <property type="evidence" value="ECO:0007669"/>
    <property type="project" value="InterPro"/>
</dbReference>
<evidence type="ECO:0000256" key="2">
    <source>
        <dbReference type="SAM" id="Phobius"/>
    </source>
</evidence>
<keyword evidence="2" id="KW-0472">Membrane</keyword>
<dbReference type="RefSeq" id="WP_186411464.1">
    <property type="nucleotide sequence ID" value="NZ_FLQY01000227.1"/>
</dbReference>
<name>A0A1A8XVL6_9RHOO</name>
<protein>
    <recommendedName>
        <fullName evidence="3">TIR domain-containing protein</fullName>
    </recommendedName>
</protein>
<organism evidence="4 5">
    <name type="scientific">Candidatus Propionivibrio aalborgensis</name>
    <dbReference type="NCBI Taxonomy" id="1860101"/>
    <lineage>
        <taxon>Bacteria</taxon>
        <taxon>Pseudomonadati</taxon>
        <taxon>Pseudomonadota</taxon>
        <taxon>Betaproteobacteria</taxon>
        <taxon>Rhodocyclales</taxon>
        <taxon>Rhodocyclaceae</taxon>
        <taxon>Propionivibrio</taxon>
    </lineage>
</organism>
<dbReference type="Pfam" id="PF13676">
    <property type="entry name" value="TIR_2"/>
    <property type="match status" value="1"/>
</dbReference>
<keyword evidence="2" id="KW-1133">Transmembrane helix</keyword>